<proteinExistence type="predicted"/>
<accession>A0A421B2E2</accession>
<dbReference type="AlphaFoldDB" id="A0A421B2E2"/>
<comment type="caution">
    <text evidence="2">The sequence shown here is derived from an EMBL/GenBank/DDBJ whole genome shotgun (WGS) entry which is preliminary data.</text>
</comment>
<feature type="compositionally biased region" description="Low complexity" evidence="1">
    <location>
        <begin position="8"/>
        <end position="22"/>
    </location>
</feature>
<evidence type="ECO:0000256" key="1">
    <source>
        <dbReference type="SAM" id="MobiDB-lite"/>
    </source>
</evidence>
<protein>
    <submittedName>
        <fullName evidence="2">Uncharacterized protein</fullName>
    </submittedName>
</protein>
<evidence type="ECO:0000313" key="2">
    <source>
        <dbReference type="EMBL" id="RLK58572.1"/>
    </source>
</evidence>
<feature type="region of interest" description="Disordered" evidence="1">
    <location>
        <begin position="1"/>
        <end position="31"/>
    </location>
</feature>
<gene>
    <name evidence="2" type="ORF">CLV68_3043</name>
</gene>
<evidence type="ECO:0000313" key="3">
    <source>
        <dbReference type="Proteomes" id="UP000282454"/>
    </source>
</evidence>
<sequence length="91" mass="9373">MSVSTQAGTSSLSTAIGSGSSGSRRRTPVARARQCLKDALKAVSRSATLPAFMKSFMKAATIAASIVLATSLPEIAGSPRMAPAYDTKVIR</sequence>
<keyword evidence="3" id="KW-1185">Reference proteome</keyword>
<organism evidence="2 3">
    <name type="scientific">Actinokineospora cianjurensis</name>
    <dbReference type="NCBI Taxonomy" id="585224"/>
    <lineage>
        <taxon>Bacteria</taxon>
        <taxon>Bacillati</taxon>
        <taxon>Actinomycetota</taxon>
        <taxon>Actinomycetes</taxon>
        <taxon>Pseudonocardiales</taxon>
        <taxon>Pseudonocardiaceae</taxon>
        <taxon>Actinokineospora</taxon>
    </lineage>
</organism>
<name>A0A421B2E2_9PSEU</name>
<dbReference type="EMBL" id="RCDD01000002">
    <property type="protein sequence ID" value="RLK58572.1"/>
    <property type="molecule type" value="Genomic_DNA"/>
</dbReference>
<reference evidence="2 3" key="1">
    <citation type="submission" date="2018-10" db="EMBL/GenBank/DDBJ databases">
        <title>Genomic Encyclopedia of Archaeal and Bacterial Type Strains, Phase II (KMG-II): from individual species to whole genera.</title>
        <authorList>
            <person name="Goeker M."/>
        </authorList>
    </citation>
    <scope>NUCLEOTIDE SEQUENCE [LARGE SCALE GENOMIC DNA]</scope>
    <source>
        <strain evidence="2 3">DSM 45657</strain>
    </source>
</reference>
<dbReference type="Proteomes" id="UP000282454">
    <property type="component" value="Unassembled WGS sequence"/>
</dbReference>